<dbReference type="EMBL" id="DS235061">
    <property type="protein sequence ID" value="EEB11161.1"/>
    <property type="molecule type" value="Genomic_DNA"/>
</dbReference>
<reference evidence="7" key="1">
    <citation type="submission" date="2007-04" db="EMBL/GenBank/DDBJ databases">
        <title>Annotation of Pediculus humanus corporis strain USDA.</title>
        <authorList>
            <person name="Kirkness E."/>
            <person name="Hannick L."/>
            <person name="Hass B."/>
            <person name="Bruggner R."/>
            <person name="Lawson D."/>
            <person name="Bidwell S."/>
            <person name="Joardar V."/>
            <person name="Caler E."/>
            <person name="Walenz B."/>
            <person name="Inman J."/>
            <person name="Schobel S."/>
            <person name="Galinsky K."/>
            <person name="Amedeo P."/>
            <person name="Strausberg R."/>
        </authorList>
    </citation>
    <scope>NUCLEOTIDE SEQUENCE</scope>
    <source>
        <strain evidence="7">USDA</strain>
    </source>
</reference>
<feature type="region of interest" description="Disordered" evidence="6">
    <location>
        <begin position="199"/>
        <end position="234"/>
    </location>
</feature>
<dbReference type="GO" id="GO:0010468">
    <property type="term" value="P:regulation of gene expression"/>
    <property type="evidence" value="ECO:0007669"/>
    <property type="project" value="TreeGrafter"/>
</dbReference>
<dbReference type="InParanoid" id="E0VCQ5"/>
<reference evidence="8" key="3">
    <citation type="submission" date="2021-02" db="UniProtKB">
        <authorList>
            <consortium name="EnsemblMetazoa"/>
        </authorList>
    </citation>
    <scope>IDENTIFICATION</scope>
    <source>
        <strain evidence="8">USDA</strain>
    </source>
</reference>
<dbReference type="VEuPathDB" id="VectorBase:PHUM093490"/>
<evidence type="ECO:0000256" key="1">
    <source>
        <dbReference type="ARBA" id="ARBA00022473"/>
    </source>
</evidence>
<feature type="compositionally biased region" description="Basic and acidic residues" evidence="6">
    <location>
        <begin position="38"/>
        <end position="47"/>
    </location>
</feature>
<keyword evidence="4" id="KW-0805">Transcription regulation</keyword>
<sequence length="324" mass="37414">MKALLAKWRKKEHTKKGPGRPAHNAHPQTCSGEPIPLEELKRKERERREKKLLRSLERQQRKLAAKGIVVDVQTLRREWEQQQLSKKNNSRNVMSTEENANLFLQHNTESNSSLCSVSSVGNVSNRDVEIDVVGDDDDDDDDDDISSIHKSDYLNVENESELEPISYVSGETEDKTNENRRLTQEERIKLGFNLRLNDSDASKPDMDFDNVRNNGKQKDGRLKDSEQENSSCDKKLSKLNKSDMRISDCRQNCANSMNLTFSFFNNRSILNSKPRRLNPFSIESLLSRAETMNAENKDISGKMVTYHHHLNKTMLRLRRRDKSP</sequence>
<dbReference type="GeneID" id="8238017"/>
<dbReference type="OrthoDB" id="6159439at2759"/>
<dbReference type="RefSeq" id="XP_002423899.1">
    <property type="nucleotide sequence ID" value="XM_002423854.1"/>
</dbReference>
<dbReference type="EnsemblMetazoa" id="PHUM093490-RA">
    <property type="protein sequence ID" value="PHUM093490-PA"/>
    <property type="gene ID" value="PHUM093490"/>
</dbReference>
<name>E0VCQ5_PEDHC</name>
<dbReference type="PANTHER" id="PTHR46799">
    <property type="entry name" value="HOMEOBOX PROTEIN UNC-4 HOMOLOG"/>
    <property type="match status" value="1"/>
</dbReference>
<evidence type="ECO:0000256" key="3">
    <source>
        <dbReference type="ARBA" id="ARBA00022902"/>
    </source>
</evidence>
<accession>E0VCQ5</accession>
<dbReference type="KEGG" id="phu:Phum_PHUM093490"/>
<feature type="region of interest" description="Disordered" evidence="6">
    <location>
        <begin position="126"/>
        <end position="184"/>
    </location>
</feature>
<evidence type="ECO:0000313" key="9">
    <source>
        <dbReference type="Proteomes" id="UP000009046"/>
    </source>
</evidence>
<dbReference type="Proteomes" id="UP000009046">
    <property type="component" value="Unassembled WGS sequence"/>
</dbReference>
<keyword evidence="5" id="KW-0804">Transcription</keyword>
<feature type="compositionally biased region" description="Acidic residues" evidence="6">
    <location>
        <begin position="130"/>
        <end position="145"/>
    </location>
</feature>
<dbReference type="PANTHER" id="PTHR46799:SF1">
    <property type="entry name" value="HOMEOBOX PROTEIN UNC-4 HOMOLOG"/>
    <property type="match status" value="1"/>
</dbReference>
<evidence type="ECO:0000313" key="8">
    <source>
        <dbReference type="EnsemblMetazoa" id="PHUM093490-PA"/>
    </source>
</evidence>
<dbReference type="AlphaFoldDB" id="E0VCQ5"/>
<keyword evidence="1" id="KW-0217">Developmental protein</keyword>
<evidence type="ECO:0000313" key="7">
    <source>
        <dbReference type="EMBL" id="EEB11161.1"/>
    </source>
</evidence>
<dbReference type="GO" id="GO:1990837">
    <property type="term" value="F:sequence-specific double-stranded DNA binding"/>
    <property type="evidence" value="ECO:0007669"/>
    <property type="project" value="TreeGrafter"/>
</dbReference>
<keyword evidence="3" id="KW-0524">Neurogenesis</keyword>
<dbReference type="CTD" id="8238017"/>
<dbReference type="GO" id="GO:0030154">
    <property type="term" value="P:cell differentiation"/>
    <property type="evidence" value="ECO:0007669"/>
    <property type="project" value="UniProtKB-KW"/>
</dbReference>
<feature type="region of interest" description="Disordered" evidence="6">
    <location>
        <begin position="1"/>
        <end position="47"/>
    </location>
</feature>
<gene>
    <name evidence="8" type="primary">8238017</name>
    <name evidence="7" type="ORF">Phum_PHUM093490</name>
</gene>
<organism>
    <name type="scientific">Pediculus humanus subsp. corporis</name>
    <name type="common">Body louse</name>
    <dbReference type="NCBI Taxonomy" id="121224"/>
    <lineage>
        <taxon>Eukaryota</taxon>
        <taxon>Metazoa</taxon>
        <taxon>Ecdysozoa</taxon>
        <taxon>Arthropoda</taxon>
        <taxon>Hexapoda</taxon>
        <taxon>Insecta</taxon>
        <taxon>Pterygota</taxon>
        <taxon>Neoptera</taxon>
        <taxon>Paraneoptera</taxon>
        <taxon>Psocodea</taxon>
        <taxon>Troctomorpha</taxon>
        <taxon>Phthiraptera</taxon>
        <taxon>Anoplura</taxon>
        <taxon>Pediculidae</taxon>
        <taxon>Pediculus</taxon>
    </lineage>
</organism>
<evidence type="ECO:0000256" key="2">
    <source>
        <dbReference type="ARBA" id="ARBA00022782"/>
    </source>
</evidence>
<evidence type="ECO:0000256" key="6">
    <source>
        <dbReference type="SAM" id="MobiDB-lite"/>
    </source>
</evidence>
<dbReference type="OMA" id="QNCANSM"/>
<proteinExistence type="predicted"/>
<dbReference type="HOGENOM" id="CLU_1027931_0_0_1"/>
<reference evidence="7" key="2">
    <citation type="submission" date="2007-04" db="EMBL/GenBank/DDBJ databases">
        <title>The genome of the human body louse.</title>
        <authorList>
            <consortium name="The Human Body Louse Genome Consortium"/>
            <person name="Kirkness E."/>
            <person name="Walenz B."/>
            <person name="Hass B."/>
            <person name="Bruggner R."/>
            <person name="Strausberg R."/>
        </authorList>
    </citation>
    <scope>NUCLEOTIDE SEQUENCE</scope>
    <source>
        <strain evidence="7">USDA</strain>
    </source>
</reference>
<evidence type="ECO:0000256" key="5">
    <source>
        <dbReference type="ARBA" id="ARBA00023163"/>
    </source>
</evidence>
<protein>
    <submittedName>
        <fullName evidence="7 8">Uncharacterized protein</fullName>
    </submittedName>
</protein>
<keyword evidence="2" id="KW-0221">Differentiation</keyword>
<feature type="compositionally biased region" description="Basic and acidic residues" evidence="6">
    <location>
        <begin position="172"/>
        <end position="184"/>
    </location>
</feature>
<evidence type="ECO:0000256" key="4">
    <source>
        <dbReference type="ARBA" id="ARBA00023015"/>
    </source>
</evidence>
<dbReference type="EMBL" id="AAZO01001113">
    <property type="status" value="NOT_ANNOTATED_CDS"/>
    <property type="molecule type" value="Genomic_DNA"/>
</dbReference>
<keyword evidence="9" id="KW-1185">Reference proteome</keyword>
<feature type="compositionally biased region" description="Basic residues" evidence="6">
    <location>
        <begin position="7"/>
        <end position="18"/>
    </location>
</feature>
<dbReference type="eggNOG" id="KOG0490">
    <property type="taxonomic scope" value="Eukaryota"/>
</dbReference>
<dbReference type="GO" id="GO:0007399">
    <property type="term" value="P:nervous system development"/>
    <property type="evidence" value="ECO:0007669"/>
    <property type="project" value="UniProtKB-KW"/>
</dbReference>